<dbReference type="AlphaFoldDB" id="A0A2S9JXC9"/>
<evidence type="ECO:0000256" key="4">
    <source>
        <dbReference type="PROSITE-ProRule" id="PRU00335"/>
    </source>
</evidence>
<dbReference type="GO" id="GO:0000976">
    <property type="term" value="F:transcription cis-regulatory region binding"/>
    <property type="evidence" value="ECO:0007669"/>
    <property type="project" value="TreeGrafter"/>
</dbReference>
<dbReference type="PRINTS" id="PR00455">
    <property type="entry name" value="HTHTETR"/>
</dbReference>
<gene>
    <name evidence="6" type="ORF">C5750_02235</name>
</gene>
<dbReference type="OrthoDB" id="9816431at2"/>
<dbReference type="Gene3D" id="1.10.10.60">
    <property type="entry name" value="Homeodomain-like"/>
    <property type="match status" value="1"/>
</dbReference>
<feature type="domain" description="HTH tetR-type" evidence="5">
    <location>
        <begin position="20"/>
        <end position="80"/>
    </location>
</feature>
<keyword evidence="2 4" id="KW-0238">DNA-binding</keyword>
<dbReference type="Proteomes" id="UP000238563">
    <property type="component" value="Unassembled WGS sequence"/>
</dbReference>
<evidence type="ECO:0000313" key="7">
    <source>
        <dbReference type="Proteomes" id="UP000238563"/>
    </source>
</evidence>
<protein>
    <submittedName>
        <fullName evidence="6">TetR family transcriptional regulator</fullName>
    </submittedName>
</protein>
<dbReference type="PANTHER" id="PTHR30055">
    <property type="entry name" value="HTH-TYPE TRANSCRIPTIONAL REGULATOR RUTR"/>
    <property type="match status" value="1"/>
</dbReference>
<dbReference type="PANTHER" id="PTHR30055:SF146">
    <property type="entry name" value="HTH-TYPE TRANSCRIPTIONAL DUAL REGULATOR CECR"/>
    <property type="match status" value="1"/>
</dbReference>
<keyword evidence="1" id="KW-0805">Transcription regulation</keyword>
<dbReference type="InterPro" id="IPR001647">
    <property type="entry name" value="HTH_TetR"/>
</dbReference>
<dbReference type="SUPFAM" id="SSF46689">
    <property type="entry name" value="Homeodomain-like"/>
    <property type="match status" value="1"/>
</dbReference>
<sequence>MTNPKEAAPKATGHTQRGQCSKRLSILDAAAEVFCREGFAGASIDEIAVEAGVSRQTIYNHYREKETLFTAVVEDVMNRTNASLFSILATFPGTPGNLEDDLTAFAVRLTKNCLCNQDGKILRKLVQSEGERYPQLFEGWRKHGPGRIGTALAALFARLSHGGALQMDDFDLAARQFLALVNADLQMLMLFGESPTAEQLDNAARNAVHTFLRAYSAPAANPATRLPMRADSDPRRTGQA</sequence>
<evidence type="ECO:0000256" key="2">
    <source>
        <dbReference type="ARBA" id="ARBA00023125"/>
    </source>
</evidence>
<dbReference type="InterPro" id="IPR050109">
    <property type="entry name" value="HTH-type_TetR-like_transc_reg"/>
</dbReference>
<dbReference type="GO" id="GO:0003700">
    <property type="term" value="F:DNA-binding transcription factor activity"/>
    <property type="evidence" value="ECO:0007669"/>
    <property type="project" value="TreeGrafter"/>
</dbReference>
<keyword evidence="7" id="KW-1185">Reference proteome</keyword>
<proteinExistence type="predicted"/>
<name>A0A2S9JXC9_9HYPH</name>
<dbReference type="InterPro" id="IPR039536">
    <property type="entry name" value="TetR_C_Proteobacteria"/>
</dbReference>
<dbReference type="Gene3D" id="1.10.357.10">
    <property type="entry name" value="Tetracycline Repressor, domain 2"/>
    <property type="match status" value="1"/>
</dbReference>
<keyword evidence="3" id="KW-0804">Transcription</keyword>
<dbReference type="EMBL" id="PVBT01000001">
    <property type="protein sequence ID" value="PRD57987.1"/>
    <property type="molecule type" value="Genomic_DNA"/>
</dbReference>
<dbReference type="PROSITE" id="PS50977">
    <property type="entry name" value="HTH_TETR_2"/>
    <property type="match status" value="1"/>
</dbReference>
<dbReference type="Pfam" id="PF14246">
    <property type="entry name" value="TetR_C_7"/>
    <property type="match status" value="1"/>
</dbReference>
<feature type="DNA-binding region" description="H-T-H motif" evidence="4">
    <location>
        <begin position="43"/>
        <end position="62"/>
    </location>
</feature>
<reference evidence="6 7" key="1">
    <citation type="submission" date="2018-02" db="EMBL/GenBank/DDBJ databases">
        <title>The draft genome of Phyllobacterium myrsinacearum DSM5892.</title>
        <authorList>
            <person name="Li L."/>
            <person name="Liu L."/>
            <person name="Zhang X."/>
            <person name="Wang T."/>
        </authorList>
    </citation>
    <scope>NUCLEOTIDE SEQUENCE [LARGE SCALE GENOMIC DNA]</scope>
    <source>
        <strain evidence="6 7">DSM 5892</strain>
    </source>
</reference>
<evidence type="ECO:0000256" key="3">
    <source>
        <dbReference type="ARBA" id="ARBA00023163"/>
    </source>
</evidence>
<comment type="caution">
    <text evidence="6">The sequence shown here is derived from an EMBL/GenBank/DDBJ whole genome shotgun (WGS) entry which is preliminary data.</text>
</comment>
<accession>A0A2S9JXC9</accession>
<dbReference type="FunFam" id="1.10.10.60:FF:000141">
    <property type="entry name" value="TetR family transcriptional regulator"/>
    <property type="match status" value="1"/>
</dbReference>
<dbReference type="InterPro" id="IPR036271">
    <property type="entry name" value="Tet_transcr_reg_TetR-rel_C_sf"/>
</dbReference>
<evidence type="ECO:0000259" key="5">
    <source>
        <dbReference type="PROSITE" id="PS50977"/>
    </source>
</evidence>
<evidence type="ECO:0000256" key="1">
    <source>
        <dbReference type="ARBA" id="ARBA00023015"/>
    </source>
</evidence>
<dbReference type="RefSeq" id="WP_105732227.1">
    <property type="nucleotide sequence ID" value="NZ_PVBT01000001.1"/>
</dbReference>
<organism evidence="6 7">
    <name type="scientific">Phyllobacterium myrsinacearum</name>
    <dbReference type="NCBI Taxonomy" id="28101"/>
    <lineage>
        <taxon>Bacteria</taxon>
        <taxon>Pseudomonadati</taxon>
        <taxon>Pseudomonadota</taxon>
        <taxon>Alphaproteobacteria</taxon>
        <taxon>Hyphomicrobiales</taxon>
        <taxon>Phyllobacteriaceae</taxon>
        <taxon>Phyllobacterium</taxon>
    </lineage>
</organism>
<dbReference type="InterPro" id="IPR009057">
    <property type="entry name" value="Homeodomain-like_sf"/>
</dbReference>
<dbReference type="Pfam" id="PF00440">
    <property type="entry name" value="TetR_N"/>
    <property type="match status" value="1"/>
</dbReference>
<dbReference type="SUPFAM" id="SSF48498">
    <property type="entry name" value="Tetracyclin repressor-like, C-terminal domain"/>
    <property type="match status" value="1"/>
</dbReference>
<evidence type="ECO:0000313" key="6">
    <source>
        <dbReference type="EMBL" id="PRD57987.1"/>
    </source>
</evidence>